<keyword evidence="8" id="KW-0862">Zinc</keyword>
<feature type="region of interest" description="Disordered" evidence="12">
    <location>
        <begin position="169"/>
        <end position="190"/>
    </location>
</feature>
<evidence type="ECO:0000256" key="1">
    <source>
        <dbReference type="ARBA" id="ARBA00001947"/>
    </source>
</evidence>
<dbReference type="GO" id="GO:0005886">
    <property type="term" value="C:plasma membrane"/>
    <property type="evidence" value="ECO:0007669"/>
    <property type="project" value="UniProtKB-SubCell"/>
</dbReference>
<evidence type="ECO:0000259" key="14">
    <source>
        <dbReference type="Pfam" id="PF01435"/>
    </source>
</evidence>
<accession>A0A9E3HAT4</accession>
<feature type="transmembrane region" description="Helical" evidence="13">
    <location>
        <begin position="571"/>
        <end position="595"/>
    </location>
</feature>
<keyword evidence="7 15" id="KW-0378">Hydrolase</keyword>
<feature type="transmembrane region" description="Helical" evidence="13">
    <location>
        <begin position="219"/>
        <end position="246"/>
    </location>
</feature>
<evidence type="ECO:0000256" key="7">
    <source>
        <dbReference type="ARBA" id="ARBA00022801"/>
    </source>
</evidence>
<dbReference type="PANTHER" id="PTHR43221">
    <property type="entry name" value="PROTEASE HTPX"/>
    <property type="match status" value="1"/>
</dbReference>
<dbReference type="InterPro" id="IPR050083">
    <property type="entry name" value="HtpX_protease"/>
</dbReference>
<keyword evidence="3" id="KW-1003">Cell membrane</keyword>
<dbReference type="EC" id="3.4.24.-" evidence="15"/>
<evidence type="ECO:0000256" key="9">
    <source>
        <dbReference type="ARBA" id="ARBA00022989"/>
    </source>
</evidence>
<protein>
    <submittedName>
        <fullName evidence="15">M48 family metalloprotease</fullName>
        <ecNumber evidence="15">3.4.24.-</ecNumber>
    </submittedName>
</protein>
<dbReference type="InterPro" id="IPR011990">
    <property type="entry name" value="TPR-like_helical_dom_sf"/>
</dbReference>
<evidence type="ECO:0000256" key="6">
    <source>
        <dbReference type="ARBA" id="ARBA00022723"/>
    </source>
</evidence>
<comment type="cofactor">
    <cofactor evidence="1">
        <name>Zn(2+)</name>
        <dbReference type="ChEBI" id="CHEBI:29105"/>
    </cofactor>
</comment>
<feature type="region of interest" description="Disordered" evidence="12">
    <location>
        <begin position="99"/>
        <end position="142"/>
    </location>
</feature>
<comment type="subcellular location">
    <subcellularLocation>
        <location evidence="2">Cell membrane</location>
        <topology evidence="2">Multi-pass membrane protein</topology>
    </subcellularLocation>
</comment>
<dbReference type="GO" id="GO:0004222">
    <property type="term" value="F:metalloendopeptidase activity"/>
    <property type="evidence" value="ECO:0007669"/>
    <property type="project" value="InterPro"/>
</dbReference>
<keyword evidence="10 15" id="KW-0482">Metalloprotease</keyword>
<reference evidence="15" key="1">
    <citation type="submission" date="2021-05" db="EMBL/GenBank/DDBJ databases">
        <authorList>
            <person name="Pietrasiak N."/>
            <person name="Ward R."/>
            <person name="Stajich J.E."/>
            <person name="Kurbessoian T."/>
        </authorList>
    </citation>
    <scope>NUCLEOTIDE SEQUENCE</scope>
    <source>
        <strain evidence="15">HA4357-MV3</strain>
    </source>
</reference>
<dbReference type="EMBL" id="JAHHHW010000103">
    <property type="protein sequence ID" value="MBW4433344.1"/>
    <property type="molecule type" value="Genomic_DNA"/>
</dbReference>
<comment type="caution">
    <text evidence="15">The sequence shown here is derived from an EMBL/GenBank/DDBJ whole genome shotgun (WGS) entry which is preliminary data.</text>
</comment>
<evidence type="ECO:0000256" key="2">
    <source>
        <dbReference type="ARBA" id="ARBA00004651"/>
    </source>
</evidence>
<dbReference type="GO" id="GO:0006508">
    <property type="term" value="P:proteolysis"/>
    <property type="evidence" value="ECO:0007669"/>
    <property type="project" value="UniProtKB-KW"/>
</dbReference>
<keyword evidence="9 13" id="KW-1133">Transmembrane helix</keyword>
<dbReference type="Pfam" id="PF01435">
    <property type="entry name" value="Peptidase_M48"/>
    <property type="match status" value="1"/>
</dbReference>
<dbReference type="Proteomes" id="UP000813215">
    <property type="component" value="Unassembled WGS sequence"/>
</dbReference>
<evidence type="ECO:0000256" key="12">
    <source>
        <dbReference type="SAM" id="MobiDB-lite"/>
    </source>
</evidence>
<dbReference type="InterPro" id="IPR001915">
    <property type="entry name" value="Peptidase_M48"/>
</dbReference>
<evidence type="ECO:0000256" key="10">
    <source>
        <dbReference type="ARBA" id="ARBA00023049"/>
    </source>
</evidence>
<dbReference type="AlphaFoldDB" id="A0A9E3HAT4"/>
<feature type="transmembrane region" description="Helical" evidence="13">
    <location>
        <begin position="266"/>
        <end position="285"/>
    </location>
</feature>
<evidence type="ECO:0000256" key="8">
    <source>
        <dbReference type="ARBA" id="ARBA00022833"/>
    </source>
</evidence>
<evidence type="ECO:0000313" key="15">
    <source>
        <dbReference type="EMBL" id="MBW4433344.1"/>
    </source>
</evidence>
<organism evidence="15 16">
    <name type="scientific">Pelatocladus maniniholoensis HA4357-MV3</name>
    <dbReference type="NCBI Taxonomy" id="1117104"/>
    <lineage>
        <taxon>Bacteria</taxon>
        <taxon>Bacillati</taxon>
        <taxon>Cyanobacteriota</taxon>
        <taxon>Cyanophyceae</taxon>
        <taxon>Nostocales</taxon>
        <taxon>Nostocaceae</taxon>
        <taxon>Pelatocladus</taxon>
    </lineage>
</organism>
<feature type="domain" description="Peptidase M48" evidence="14">
    <location>
        <begin position="315"/>
        <end position="543"/>
    </location>
</feature>
<feature type="compositionally biased region" description="Polar residues" evidence="12">
    <location>
        <begin position="107"/>
        <end position="121"/>
    </location>
</feature>
<evidence type="ECO:0000256" key="4">
    <source>
        <dbReference type="ARBA" id="ARBA00022670"/>
    </source>
</evidence>
<dbReference type="Gene3D" id="3.30.2010.10">
    <property type="entry name" value="Metalloproteases ('zincins'), catalytic domain"/>
    <property type="match status" value="1"/>
</dbReference>
<evidence type="ECO:0000256" key="3">
    <source>
        <dbReference type="ARBA" id="ARBA00022475"/>
    </source>
</evidence>
<feature type="compositionally biased region" description="Polar residues" evidence="12">
    <location>
        <begin position="133"/>
        <end position="142"/>
    </location>
</feature>
<dbReference type="Gene3D" id="1.25.40.10">
    <property type="entry name" value="Tetratricopeptide repeat domain"/>
    <property type="match status" value="1"/>
</dbReference>
<evidence type="ECO:0000256" key="11">
    <source>
        <dbReference type="ARBA" id="ARBA00023136"/>
    </source>
</evidence>
<gene>
    <name evidence="15" type="ORF">KME28_16875</name>
</gene>
<proteinExistence type="predicted"/>
<dbReference type="PANTHER" id="PTHR43221:SF1">
    <property type="entry name" value="PROTEASE HTPX"/>
    <property type="match status" value="1"/>
</dbReference>
<keyword evidence="4" id="KW-0645">Protease</keyword>
<feature type="transmembrane region" description="Helical" evidence="13">
    <location>
        <begin position="415"/>
        <end position="438"/>
    </location>
</feature>
<evidence type="ECO:0000256" key="13">
    <source>
        <dbReference type="SAM" id="Phobius"/>
    </source>
</evidence>
<keyword evidence="11 13" id="KW-0472">Membrane</keyword>
<keyword evidence="5 13" id="KW-0812">Transmembrane</keyword>
<feature type="transmembrane region" description="Helical" evidence="13">
    <location>
        <begin position="376"/>
        <end position="395"/>
    </location>
</feature>
<name>A0A9E3HAT4_9NOST</name>
<keyword evidence="6" id="KW-0479">Metal-binding</keyword>
<dbReference type="GO" id="GO:0046872">
    <property type="term" value="F:metal ion binding"/>
    <property type="evidence" value="ECO:0007669"/>
    <property type="project" value="UniProtKB-KW"/>
</dbReference>
<sequence>MPSHSEPSLKAGLTALKQGDYQTAKSILEAILSSNSDRTAVIQAEIGLVVVYTRIGEVATAIALCETLIQNERPQVKEWAERSLEQIKKRYQNDDASTADVTGFIPWNNSSPMLESQQSQTEDAETRERQDAENTNIEQTSARSLRVPTFGGTQTRGWLASASSTPRASVTKNSSLPIPPPVNSPTTVNQEKVKPPTIYWRQAGRAKVWQPLPKRSLKLLYLLQAGTCVALFWVIKTLLLSVMRFINDAFVKLPFVEPLQLLYRDPTSILVVLIFVLFCLSPWLLDRLLTKFYGQRELEKDILHRHSKETVRVLQRYCQQRGWRTPKLFVLPITSPVAFCYGNLPRTARIVVSQGLLEQLTNDEIATIYASQLGQIAHWDCAVMSLLLVLTIPIYQLYQLLGQWGDAKTQPIWRGFFGVLTSLVYGLWCLLSATGLWLSQLRLYWCDRVAAEVTGNPNALVRALLKMAIGIAGDVQKQEHTSWQLESLNLVIPVGYKQSLCLGSMAAYTTFESLLMWDCVNPYRWWFVINNTHPLIGDRALRLCKIARLWHVDPELYLESQQPLKIKPQSFLLQIAPWLGIPLGVAFGGLIWLIWQTLFALKLLNLKWIYEDWNFIKGCMLIGFSIGLLLRINSFFSNIKPANVQTDDQLPNLLTNPASIPIDSIGVRLVGKLLGRRGTNNCLAQDLVLQSHTGLVKLHHISWLGQHVNPQELLGRQITVTGWLRRGATPWIDVQTLQTQGGKIVNSPHPIWSIVLAVAAEVWGAYILLRG</sequence>
<evidence type="ECO:0000313" key="16">
    <source>
        <dbReference type="Proteomes" id="UP000813215"/>
    </source>
</evidence>
<reference evidence="15" key="2">
    <citation type="journal article" date="2022" name="Microbiol. Resour. Announc.">
        <title>Metagenome Sequencing to Explore Phylogenomics of Terrestrial Cyanobacteria.</title>
        <authorList>
            <person name="Ward R.D."/>
            <person name="Stajich J.E."/>
            <person name="Johansen J.R."/>
            <person name="Huntemann M."/>
            <person name="Clum A."/>
            <person name="Foster B."/>
            <person name="Foster B."/>
            <person name="Roux S."/>
            <person name="Palaniappan K."/>
            <person name="Varghese N."/>
            <person name="Mukherjee S."/>
            <person name="Reddy T.B.K."/>
            <person name="Daum C."/>
            <person name="Copeland A."/>
            <person name="Chen I.A."/>
            <person name="Ivanova N.N."/>
            <person name="Kyrpides N.C."/>
            <person name="Shapiro N."/>
            <person name="Eloe-Fadrosh E.A."/>
            <person name="Pietrasiak N."/>
        </authorList>
    </citation>
    <scope>NUCLEOTIDE SEQUENCE</scope>
    <source>
        <strain evidence="15">HA4357-MV3</strain>
    </source>
</reference>
<evidence type="ECO:0000256" key="5">
    <source>
        <dbReference type="ARBA" id="ARBA00022692"/>
    </source>
</evidence>
<feature type="transmembrane region" description="Helical" evidence="13">
    <location>
        <begin position="615"/>
        <end position="632"/>
    </location>
</feature>